<keyword evidence="1 2" id="KW-0482">Metalloprotease</keyword>
<keyword evidence="5" id="KW-1185">Reference proteome</keyword>
<dbReference type="GO" id="GO:0008270">
    <property type="term" value="F:zinc ion binding"/>
    <property type="evidence" value="ECO:0007669"/>
    <property type="project" value="UniProtKB-UniRule"/>
</dbReference>
<keyword evidence="1 2" id="KW-0862">Zinc</keyword>
<feature type="signal peptide" evidence="2">
    <location>
        <begin position="1"/>
        <end position="25"/>
    </location>
</feature>
<keyword evidence="1 2" id="KW-0645">Protease</keyword>
<feature type="domain" description="Peptidase M12A" evidence="3">
    <location>
        <begin position="100"/>
        <end position="328"/>
    </location>
</feature>
<protein>
    <recommendedName>
        <fullName evidence="2">Metalloendopeptidase</fullName>
        <ecNumber evidence="2">3.4.24.-</ecNumber>
    </recommendedName>
</protein>
<feature type="binding site" evidence="1">
    <location>
        <position position="200"/>
    </location>
    <ligand>
        <name>Zn(2+)</name>
        <dbReference type="ChEBI" id="CHEBI:29105"/>
        <note>catalytic</note>
    </ligand>
</feature>
<feature type="chain" id="PRO_5015370499" description="Metalloendopeptidase" evidence="2">
    <location>
        <begin position="26"/>
        <end position="345"/>
    </location>
</feature>
<dbReference type="PRINTS" id="PR00480">
    <property type="entry name" value="ASTACIN"/>
</dbReference>
<dbReference type="SMART" id="SM00235">
    <property type="entry name" value="ZnMc"/>
    <property type="match status" value="1"/>
</dbReference>
<keyword evidence="1 2" id="KW-0378">Hydrolase</keyword>
<reference evidence="4 5" key="1">
    <citation type="journal article" date="2018" name="Front. Microbiol.">
        <title>Genome-Wide Analysis of Corynespora cassiicola Leaf Fall Disease Putative Effectors.</title>
        <authorList>
            <person name="Lopez D."/>
            <person name="Ribeiro S."/>
            <person name="Label P."/>
            <person name="Fumanal B."/>
            <person name="Venisse J.S."/>
            <person name="Kohler A."/>
            <person name="de Oliveira R.R."/>
            <person name="Labutti K."/>
            <person name="Lipzen A."/>
            <person name="Lail K."/>
            <person name="Bauer D."/>
            <person name="Ohm R.A."/>
            <person name="Barry K.W."/>
            <person name="Spatafora J."/>
            <person name="Grigoriev I.V."/>
            <person name="Martin F.M."/>
            <person name="Pujade-Renaud V."/>
        </authorList>
    </citation>
    <scope>NUCLEOTIDE SEQUENCE [LARGE SCALE GENOMIC DNA]</scope>
    <source>
        <strain evidence="4 5">Philippines</strain>
    </source>
</reference>
<evidence type="ECO:0000313" key="5">
    <source>
        <dbReference type="Proteomes" id="UP000240883"/>
    </source>
</evidence>
<dbReference type="PROSITE" id="PS51864">
    <property type="entry name" value="ASTACIN"/>
    <property type="match status" value="1"/>
</dbReference>
<feature type="active site" evidence="1">
    <location>
        <position position="201"/>
    </location>
</feature>
<feature type="binding site" evidence="1">
    <location>
        <position position="210"/>
    </location>
    <ligand>
        <name>Zn(2+)</name>
        <dbReference type="ChEBI" id="CHEBI:29105"/>
        <note>catalytic</note>
    </ligand>
</feature>
<dbReference type="OrthoDB" id="291007at2759"/>
<dbReference type="Proteomes" id="UP000240883">
    <property type="component" value="Unassembled WGS sequence"/>
</dbReference>
<name>A0A2T2P117_CORCC</name>
<dbReference type="GO" id="GO:0004222">
    <property type="term" value="F:metalloendopeptidase activity"/>
    <property type="evidence" value="ECO:0007669"/>
    <property type="project" value="UniProtKB-UniRule"/>
</dbReference>
<dbReference type="Pfam" id="PF01400">
    <property type="entry name" value="Astacin"/>
    <property type="match status" value="1"/>
</dbReference>
<keyword evidence="2" id="KW-0732">Signal</keyword>
<keyword evidence="1 2" id="KW-0479">Metal-binding</keyword>
<comment type="caution">
    <text evidence="1">Lacks conserved residue(s) required for the propagation of feature annotation.</text>
</comment>
<dbReference type="SUPFAM" id="SSF55486">
    <property type="entry name" value="Metalloproteases ('zincins'), catalytic domain"/>
    <property type="match status" value="1"/>
</dbReference>
<organism evidence="4 5">
    <name type="scientific">Corynespora cassiicola Philippines</name>
    <dbReference type="NCBI Taxonomy" id="1448308"/>
    <lineage>
        <taxon>Eukaryota</taxon>
        <taxon>Fungi</taxon>
        <taxon>Dikarya</taxon>
        <taxon>Ascomycota</taxon>
        <taxon>Pezizomycotina</taxon>
        <taxon>Dothideomycetes</taxon>
        <taxon>Pleosporomycetidae</taxon>
        <taxon>Pleosporales</taxon>
        <taxon>Corynesporascaceae</taxon>
        <taxon>Corynespora</taxon>
    </lineage>
</organism>
<dbReference type="PANTHER" id="PTHR10127:SF850">
    <property type="entry name" value="METALLOENDOPEPTIDASE"/>
    <property type="match status" value="1"/>
</dbReference>
<evidence type="ECO:0000313" key="4">
    <source>
        <dbReference type="EMBL" id="PSN71319.1"/>
    </source>
</evidence>
<dbReference type="GO" id="GO:0006508">
    <property type="term" value="P:proteolysis"/>
    <property type="evidence" value="ECO:0007669"/>
    <property type="project" value="UniProtKB-KW"/>
</dbReference>
<feature type="binding site" evidence="1">
    <location>
        <position position="204"/>
    </location>
    <ligand>
        <name>Zn(2+)</name>
        <dbReference type="ChEBI" id="CHEBI:29105"/>
        <note>catalytic</note>
    </ligand>
</feature>
<evidence type="ECO:0000256" key="1">
    <source>
        <dbReference type="PROSITE-ProRule" id="PRU01211"/>
    </source>
</evidence>
<dbReference type="EMBL" id="KZ678131">
    <property type="protein sequence ID" value="PSN71319.1"/>
    <property type="molecule type" value="Genomic_DNA"/>
</dbReference>
<dbReference type="EC" id="3.4.24.-" evidence="2"/>
<evidence type="ECO:0000259" key="3">
    <source>
        <dbReference type="PROSITE" id="PS51864"/>
    </source>
</evidence>
<evidence type="ECO:0000256" key="2">
    <source>
        <dbReference type="RuleBase" id="RU361183"/>
    </source>
</evidence>
<dbReference type="STRING" id="1448308.A0A2T2P117"/>
<gene>
    <name evidence="4" type="ORF">BS50DRAFT_584823</name>
</gene>
<dbReference type="InterPro" id="IPR024079">
    <property type="entry name" value="MetalloPept_cat_dom_sf"/>
</dbReference>
<dbReference type="PANTHER" id="PTHR10127">
    <property type="entry name" value="DISCOIDIN, CUB, EGF, LAMININ , AND ZINC METALLOPROTEASE DOMAIN CONTAINING"/>
    <property type="match status" value="1"/>
</dbReference>
<comment type="cofactor">
    <cofactor evidence="1 2">
        <name>Zn(2+)</name>
        <dbReference type="ChEBI" id="CHEBI:29105"/>
    </cofactor>
    <text evidence="1 2">Binds 1 zinc ion per subunit.</text>
</comment>
<dbReference type="InterPro" id="IPR001506">
    <property type="entry name" value="Peptidase_M12A"/>
</dbReference>
<dbReference type="Gene3D" id="3.40.390.10">
    <property type="entry name" value="Collagenase (Catalytic Domain)"/>
    <property type="match status" value="1"/>
</dbReference>
<accession>A0A2T2P117</accession>
<sequence length="345" mass="38911">MRRSYTTKILLGFISLFGPLCGITAVPFDTRDLTVYQEGFFIPGSPNYTTTILDNFYGRRNISYHATEQGHIIIDGDIMYGTAHDLKLAEAAAASSHLARAYSLRGRPWTGAKVRYQYADDDTERANKDTINAAIKRWKDNAPYLTFERVMPNSKSENGNVIIQSTDCSGCYSTVGSYQRGNIMSLQRGCRTCSVDQITHEWGHILGLLHEHQRPDRDQYVRLVCKNIDPRCTLPPGTSCCNNVNELPAGCCQLKQWLTPDAAGNWLDWDGMYDGISLMHYSERAFARPNTKTLVPARNDVTINTNIPGWPTKRDLHRICKIYSDECSGEKGMSRDGFDYYMGRG</sequence>
<proteinExistence type="predicted"/>
<dbReference type="InterPro" id="IPR006026">
    <property type="entry name" value="Peptidase_Metallo"/>
</dbReference>
<dbReference type="AlphaFoldDB" id="A0A2T2P117"/>